<dbReference type="Pfam" id="PF01885">
    <property type="entry name" value="PTS_2-RNA"/>
    <property type="match status" value="1"/>
</dbReference>
<dbReference type="GO" id="GO:0006388">
    <property type="term" value="P:tRNA splicing, via endonucleolytic cleavage and ligation"/>
    <property type="evidence" value="ECO:0007669"/>
    <property type="project" value="TreeGrafter"/>
</dbReference>
<comment type="similarity">
    <text evidence="1">Belongs to the KptA/TPT1 family.</text>
</comment>
<dbReference type="InterPro" id="IPR042081">
    <property type="entry name" value="RNA_2'-PTrans_C"/>
</dbReference>
<dbReference type="Gene3D" id="3.90.79.10">
    <property type="entry name" value="Nucleoside Triphosphate Pyrophosphohydrolase"/>
    <property type="match status" value="1"/>
</dbReference>
<dbReference type="Pfam" id="PF00293">
    <property type="entry name" value="NUDIX"/>
    <property type="match status" value="1"/>
</dbReference>
<dbReference type="SUPFAM" id="SSF56399">
    <property type="entry name" value="ADP-ribosylation"/>
    <property type="match status" value="1"/>
</dbReference>
<dbReference type="SUPFAM" id="SSF55811">
    <property type="entry name" value="Nudix"/>
    <property type="match status" value="1"/>
</dbReference>
<dbReference type="PANTHER" id="PTHR12684">
    <property type="entry name" value="PUTATIVE PHOSPHOTRANSFERASE"/>
    <property type="match status" value="1"/>
</dbReference>
<accession>A0A3G4ZL81</accession>
<dbReference type="InterPro" id="IPR000086">
    <property type="entry name" value="NUDIX_hydrolase_dom"/>
</dbReference>
<dbReference type="InterPro" id="IPR042080">
    <property type="entry name" value="RNA_2'-PTrans_N"/>
</dbReference>
<dbReference type="PROSITE" id="PS51462">
    <property type="entry name" value="NUDIX"/>
    <property type="match status" value="1"/>
</dbReference>
<dbReference type="InterPro" id="IPR015797">
    <property type="entry name" value="NUDIX_hydrolase-like_dom_sf"/>
</dbReference>
<organism evidence="5">
    <name type="scientific">Terrestrivirus sp</name>
    <dbReference type="NCBI Taxonomy" id="2487775"/>
    <lineage>
        <taxon>Viruses</taxon>
        <taxon>Varidnaviria</taxon>
        <taxon>Bamfordvirae</taxon>
        <taxon>Nucleocytoviricota</taxon>
        <taxon>Megaviricetes</taxon>
        <taxon>Imitervirales</taxon>
        <taxon>Mimiviridae</taxon>
        <taxon>Klosneuvirinae</taxon>
    </lineage>
</organism>
<dbReference type="Gene3D" id="1.10.10.970">
    <property type="entry name" value="RNA 2'-phosphotransferase, Tpt1/KptA family, N-terminal domain"/>
    <property type="match status" value="1"/>
</dbReference>
<evidence type="ECO:0000256" key="2">
    <source>
        <dbReference type="ARBA" id="ARBA00022679"/>
    </source>
</evidence>
<gene>
    <name evidence="5" type="ORF">Terrestrivirus2_94</name>
</gene>
<evidence type="ECO:0000256" key="1">
    <source>
        <dbReference type="ARBA" id="ARBA00009836"/>
    </source>
</evidence>
<name>A0A3G4ZL81_9VIRU</name>
<dbReference type="EMBL" id="MK071980">
    <property type="protein sequence ID" value="AYV75586.1"/>
    <property type="molecule type" value="Genomic_DNA"/>
</dbReference>
<protein>
    <recommendedName>
        <fullName evidence="4">Nudix hydrolase domain-containing protein</fullName>
    </recommendedName>
</protein>
<sequence>MSYLCAGIPLFKVNKTNGKFETLLVKTPAGHYSMPKGKRHSKKKSNKWETDLACAYRETEEETGVKPEMIKLIDENKYQFIENTIIYYLGIFTGDEKFVPVCCDPEELVEAKWHDVEIVLTFNDFEFKPRRREIISECYEIVKKYFSGELDLSTESKEQKEPIHPTKAVQEGHHDAKQSIGNSLKSNKHLTHLSKQLSFELRHNLYASGIALYKDENGKSDGSVKLVDLMKLVNASRTDIMSVVENNDKKRFVIIDRKGIEYIRAAQGHNEESGSLIEDDKLMNLIIEPYPICFHGTFTKYVGDIKKTGLNRMSRKHIHLTNKLDALSGIRHNTQSLIFIDMDQAMKDGIKFYESSNGVILSEGIDGVIHPKYISKIEHK</sequence>
<feature type="domain" description="Nudix hydrolase" evidence="4">
    <location>
        <begin position="1"/>
        <end position="140"/>
    </location>
</feature>
<dbReference type="PANTHER" id="PTHR12684:SF2">
    <property type="entry name" value="TRNA 2'-PHOSPHOTRANSFERASE 1"/>
    <property type="match status" value="1"/>
</dbReference>
<evidence type="ECO:0000313" key="5">
    <source>
        <dbReference type="EMBL" id="AYV75586.1"/>
    </source>
</evidence>
<dbReference type="InterPro" id="IPR002745">
    <property type="entry name" value="Ptrans_KptA/Tpt1"/>
</dbReference>
<evidence type="ECO:0000256" key="3">
    <source>
        <dbReference type="ARBA" id="ARBA00023027"/>
    </source>
</evidence>
<reference evidence="5" key="1">
    <citation type="submission" date="2018-10" db="EMBL/GenBank/DDBJ databases">
        <title>Hidden diversity of soil giant viruses.</title>
        <authorList>
            <person name="Schulz F."/>
            <person name="Alteio L."/>
            <person name="Goudeau D."/>
            <person name="Ryan E.M."/>
            <person name="Malmstrom R.R."/>
            <person name="Blanchard J."/>
            <person name="Woyke T."/>
        </authorList>
    </citation>
    <scope>NUCLEOTIDE SEQUENCE</scope>
    <source>
        <strain evidence="5">TEV1</strain>
    </source>
</reference>
<proteinExistence type="inferred from homology"/>
<keyword evidence="2" id="KW-0808">Transferase</keyword>
<evidence type="ECO:0000259" key="4">
    <source>
        <dbReference type="PROSITE" id="PS51462"/>
    </source>
</evidence>
<keyword evidence="3" id="KW-0520">NAD</keyword>
<dbReference type="Gene3D" id="3.20.170.30">
    <property type="match status" value="1"/>
</dbReference>
<dbReference type="GO" id="GO:0000215">
    <property type="term" value="F:tRNA 2'-phosphotransferase activity"/>
    <property type="evidence" value="ECO:0007669"/>
    <property type="project" value="TreeGrafter"/>
</dbReference>